<evidence type="ECO:0000313" key="3">
    <source>
        <dbReference type="Proteomes" id="UP000236621"/>
    </source>
</evidence>
<protein>
    <submittedName>
        <fullName evidence="2">Uncharacterized protein</fullName>
    </submittedName>
</protein>
<feature type="chain" id="PRO_5014396033" evidence="1">
    <location>
        <begin position="19"/>
        <end position="86"/>
    </location>
</feature>
<feature type="signal peptide" evidence="1">
    <location>
        <begin position="1"/>
        <end position="18"/>
    </location>
</feature>
<proteinExistence type="predicted"/>
<reference evidence="2 3" key="1">
    <citation type="submission" date="2017-08" db="EMBL/GenBank/DDBJ databases">
        <title>Harnessing the power of phylogenomics to disentangle the directionality and signatures of interkingdom host jumping in the parasitic fungal genus Tolypocladium.</title>
        <authorList>
            <person name="Quandt C.A."/>
            <person name="Patterson W."/>
            <person name="Spatafora J.W."/>
        </authorList>
    </citation>
    <scope>NUCLEOTIDE SEQUENCE [LARGE SCALE GENOMIC DNA]</scope>
    <source>
        <strain evidence="2 3">CBS 113982</strain>
    </source>
</reference>
<organism evidence="2 3">
    <name type="scientific">Tolypocladium capitatum</name>
    <dbReference type="NCBI Taxonomy" id="45235"/>
    <lineage>
        <taxon>Eukaryota</taxon>
        <taxon>Fungi</taxon>
        <taxon>Dikarya</taxon>
        <taxon>Ascomycota</taxon>
        <taxon>Pezizomycotina</taxon>
        <taxon>Sordariomycetes</taxon>
        <taxon>Hypocreomycetidae</taxon>
        <taxon>Hypocreales</taxon>
        <taxon>Ophiocordycipitaceae</taxon>
        <taxon>Tolypocladium</taxon>
    </lineage>
</organism>
<comment type="caution">
    <text evidence="2">The sequence shown here is derived from an EMBL/GenBank/DDBJ whole genome shotgun (WGS) entry which is preliminary data.</text>
</comment>
<keyword evidence="3" id="KW-1185">Reference proteome</keyword>
<dbReference type="EMBL" id="NRSZ01000340">
    <property type="protein sequence ID" value="PNY27816.1"/>
    <property type="molecule type" value="Genomic_DNA"/>
</dbReference>
<accession>A0A2K3QJV3</accession>
<gene>
    <name evidence="2" type="ORF">TCAP_02251</name>
</gene>
<name>A0A2K3QJV3_9HYPO</name>
<sequence>MRFSTATLFLGLSTLAWADSHNYLSLYDNYECSGSVYAEIGVYTNDACFDQIPTGGDPRSVKTVLIENRCHKFLLQGGGNDDDAIC</sequence>
<keyword evidence="1" id="KW-0732">Signal</keyword>
<dbReference type="AlphaFoldDB" id="A0A2K3QJV3"/>
<dbReference type="Proteomes" id="UP000236621">
    <property type="component" value="Unassembled WGS sequence"/>
</dbReference>
<evidence type="ECO:0000313" key="2">
    <source>
        <dbReference type="EMBL" id="PNY27816.1"/>
    </source>
</evidence>
<evidence type="ECO:0000256" key="1">
    <source>
        <dbReference type="SAM" id="SignalP"/>
    </source>
</evidence>